<proteinExistence type="predicted"/>
<dbReference type="AlphaFoldDB" id="E3MPA7"/>
<gene>
    <name evidence="1" type="ORF">CRE_07571</name>
</gene>
<protein>
    <submittedName>
        <fullName evidence="1">Uncharacterized protein</fullName>
    </submittedName>
</protein>
<dbReference type="Proteomes" id="UP000008281">
    <property type="component" value="Unassembled WGS sequence"/>
</dbReference>
<dbReference type="HOGENOM" id="CLU_160208_0_0_1"/>
<evidence type="ECO:0000313" key="2">
    <source>
        <dbReference type="Proteomes" id="UP000008281"/>
    </source>
</evidence>
<reference evidence="1" key="1">
    <citation type="submission" date="2007-07" db="EMBL/GenBank/DDBJ databases">
        <title>PCAP assembly of the Caenorhabditis remanei genome.</title>
        <authorList>
            <consortium name="The Caenorhabditis remanei Sequencing Consortium"/>
            <person name="Wilson R.K."/>
        </authorList>
    </citation>
    <scope>NUCLEOTIDE SEQUENCE [LARGE SCALE GENOMIC DNA]</scope>
    <source>
        <strain evidence="1">PB4641</strain>
    </source>
</reference>
<dbReference type="InParanoid" id="E3MPA7"/>
<evidence type="ECO:0000313" key="1">
    <source>
        <dbReference type="EMBL" id="EFP06376.1"/>
    </source>
</evidence>
<dbReference type="KEGG" id="crq:GCK72_026075"/>
<sequence length="116" mass="13214">MFAVPINPPPKPLMSIQFVKDVKGKIRCLKSLMTNKRAQVPEHMALLTDLICFFQTMVDCAHFPATTENLKRFKYGEQVCKMLEMVVIRVIQGESPEEAWKVVKETASNETQSSHC</sequence>
<dbReference type="eggNOG" id="ENOG502TKHG">
    <property type="taxonomic scope" value="Eukaryota"/>
</dbReference>
<dbReference type="EMBL" id="DS268462">
    <property type="protein sequence ID" value="EFP06376.1"/>
    <property type="molecule type" value="Genomic_DNA"/>
</dbReference>
<dbReference type="GeneID" id="9813927"/>
<name>E3MPA7_CAERE</name>
<keyword evidence="2" id="KW-1185">Reference proteome</keyword>
<dbReference type="CTD" id="9813927"/>
<organism evidence="2">
    <name type="scientific">Caenorhabditis remanei</name>
    <name type="common">Caenorhabditis vulgaris</name>
    <dbReference type="NCBI Taxonomy" id="31234"/>
    <lineage>
        <taxon>Eukaryota</taxon>
        <taxon>Metazoa</taxon>
        <taxon>Ecdysozoa</taxon>
        <taxon>Nematoda</taxon>
        <taxon>Chromadorea</taxon>
        <taxon>Rhabditida</taxon>
        <taxon>Rhabditina</taxon>
        <taxon>Rhabditomorpha</taxon>
        <taxon>Rhabditoidea</taxon>
        <taxon>Rhabditidae</taxon>
        <taxon>Peloderinae</taxon>
        <taxon>Caenorhabditis</taxon>
    </lineage>
</organism>
<dbReference type="OMA" id="CAHYENI"/>
<dbReference type="OrthoDB" id="5813086at2759"/>
<accession>E3MPA7</accession>